<evidence type="ECO:0000313" key="1">
    <source>
        <dbReference type="EMBL" id="KMS76718.1"/>
    </source>
</evidence>
<dbReference type="InterPro" id="IPR036291">
    <property type="entry name" value="NAD(P)-bd_dom_sf"/>
</dbReference>
<dbReference type="SUPFAM" id="SSF51735">
    <property type="entry name" value="NAD(P)-binding Rossmann-fold domains"/>
    <property type="match status" value="1"/>
</dbReference>
<sequence>MTDDVLFLSGDQVAHLPDLDAADLPGKNTHPSRSDDSVVFAYPSRLSADTGAVAKIGSVNPGNAASGLPTVHAVITVLAPVTGRLAAVMDGTAVTTPRAAVGSAVAGSRVLGGQSGVVRAGPVMDALGAGLLTPDGLVGLGAVLTGRRPARTAPGEIVYYGREGGAVTTRKGIGAGGAKRRRIATVGVRAGLREWPGDGAAVEPAEEVRP</sequence>
<proteinExistence type="predicted"/>
<dbReference type="Pfam" id="PF02423">
    <property type="entry name" value="OCD_Mu_crystall"/>
    <property type="match status" value="1"/>
</dbReference>
<dbReference type="Gene3D" id="3.30.1780.10">
    <property type="entry name" value="ornithine cyclodeaminase, domain 1"/>
    <property type="match status" value="1"/>
</dbReference>
<name>A0A0J7ZNL2_STRVR</name>
<dbReference type="AlphaFoldDB" id="A0A0J7ZNL2"/>
<dbReference type="InterPro" id="IPR023401">
    <property type="entry name" value="ODC_N"/>
</dbReference>
<reference evidence="1 2" key="1">
    <citation type="submission" date="2015-06" db="EMBL/GenBank/DDBJ databases">
        <authorList>
            <person name="Ju K.-S."/>
            <person name="Doroghazi J.R."/>
            <person name="Metcalf W.W."/>
        </authorList>
    </citation>
    <scope>NUCLEOTIDE SEQUENCE [LARGE SCALE GENOMIC DNA]</scope>
    <source>
        <strain evidence="1 2">NRRL 3414</strain>
    </source>
</reference>
<dbReference type="RefSeq" id="WP_048579318.1">
    <property type="nucleotide sequence ID" value="NZ_LFNT01000002.1"/>
</dbReference>
<accession>A0A0J7ZNL2</accession>
<organism evidence="1 2">
    <name type="scientific">Streptomyces viridochromogenes</name>
    <dbReference type="NCBI Taxonomy" id="1938"/>
    <lineage>
        <taxon>Bacteria</taxon>
        <taxon>Bacillati</taxon>
        <taxon>Actinomycetota</taxon>
        <taxon>Actinomycetes</taxon>
        <taxon>Kitasatosporales</taxon>
        <taxon>Streptomycetaceae</taxon>
        <taxon>Streptomyces</taxon>
    </lineage>
</organism>
<comment type="caution">
    <text evidence="1">The sequence shown here is derived from an EMBL/GenBank/DDBJ whole genome shotgun (WGS) entry which is preliminary data.</text>
</comment>
<dbReference type="EMBL" id="LFNT01000002">
    <property type="protein sequence ID" value="KMS76718.1"/>
    <property type="molecule type" value="Genomic_DNA"/>
</dbReference>
<evidence type="ECO:0000313" key="2">
    <source>
        <dbReference type="Proteomes" id="UP000037432"/>
    </source>
</evidence>
<dbReference type="PATRIC" id="fig|1938.3.peg.67"/>
<dbReference type="InterPro" id="IPR003462">
    <property type="entry name" value="ODC_Mu_crystall"/>
</dbReference>
<gene>
    <name evidence="1" type="ORF">ACM01_02375</name>
</gene>
<protein>
    <submittedName>
        <fullName evidence="1">Uncharacterized protein</fullName>
    </submittedName>
</protein>
<dbReference type="Proteomes" id="UP000037432">
    <property type="component" value="Unassembled WGS sequence"/>
</dbReference>